<comment type="caution">
    <text evidence="1">The sequence shown here is derived from an EMBL/GenBank/DDBJ whole genome shotgun (WGS) entry which is preliminary data.</text>
</comment>
<evidence type="ECO:0000313" key="1">
    <source>
        <dbReference type="EMBL" id="KAJ3722145.1"/>
    </source>
</evidence>
<name>A0AA38JH05_9AGAR</name>
<keyword evidence="2" id="KW-1185">Reference proteome</keyword>
<dbReference type="Proteomes" id="UP001176059">
    <property type="component" value="Unassembled WGS sequence"/>
</dbReference>
<evidence type="ECO:0000313" key="2">
    <source>
        <dbReference type="Proteomes" id="UP001176059"/>
    </source>
</evidence>
<reference evidence="1" key="2">
    <citation type="journal article" date="2023" name="Proc. Natl. Acad. Sci. U.S.A.">
        <title>A global phylogenomic analysis of the shiitake genus Lentinula.</title>
        <authorList>
            <person name="Sierra-Patev S."/>
            <person name="Min B."/>
            <person name="Naranjo-Ortiz M."/>
            <person name="Looney B."/>
            <person name="Konkel Z."/>
            <person name="Slot J.C."/>
            <person name="Sakamoto Y."/>
            <person name="Steenwyk J.L."/>
            <person name="Rokas A."/>
            <person name="Carro J."/>
            <person name="Camarero S."/>
            <person name="Ferreira P."/>
            <person name="Molpeceres G."/>
            <person name="Ruiz-Duenas F.J."/>
            <person name="Serrano A."/>
            <person name="Henrissat B."/>
            <person name="Drula E."/>
            <person name="Hughes K.W."/>
            <person name="Mata J.L."/>
            <person name="Ishikawa N.K."/>
            <person name="Vargas-Isla R."/>
            <person name="Ushijima S."/>
            <person name="Smith C.A."/>
            <person name="Donoghue J."/>
            <person name="Ahrendt S."/>
            <person name="Andreopoulos W."/>
            <person name="He G."/>
            <person name="LaButti K."/>
            <person name="Lipzen A."/>
            <person name="Ng V."/>
            <person name="Riley R."/>
            <person name="Sandor L."/>
            <person name="Barry K."/>
            <person name="Martinez A.T."/>
            <person name="Xiao Y."/>
            <person name="Gibbons J.G."/>
            <person name="Terashima K."/>
            <person name="Grigoriev I.V."/>
            <person name="Hibbett D."/>
        </authorList>
    </citation>
    <scope>NUCLEOTIDE SEQUENCE</scope>
    <source>
        <strain evidence="1">ET3784</strain>
    </source>
</reference>
<dbReference type="EMBL" id="JANVFO010000056">
    <property type="protein sequence ID" value="KAJ3722145.1"/>
    <property type="molecule type" value="Genomic_DNA"/>
</dbReference>
<protein>
    <submittedName>
        <fullName evidence="1">Uncharacterized protein</fullName>
    </submittedName>
</protein>
<dbReference type="AlphaFoldDB" id="A0AA38JH05"/>
<accession>A0AA38JH05</accession>
<sequence>MLTGLEVATLRVVVTKLISELSTDQLNKKSDEILFDQKLADLMGVLFELNAKQALKNNERWEKACTIRASIIAVKGSRFTLFRYMSSRTVYSLAKSYQKQVEQDTATAKMKAYMEKQKVCVYALVVHEVLCIMEPFYISQNKEYGEYSHQRSRNKGGILVK</sequence>
<gene>
    <name evidence="1" type="ORF">DFJ43DRAFT_669661</name>
</gene>
<proteinExistence type="predicted"/>
<organism evidence="1 2">
    <name type="scientific">Lentinula guzmanii</name>
    <dbReference type="NCBI Taxonomy" id="2804957"/>
    <lineage>
        <taxon>Eukaryota</taxon>
        <taxon>Fungi</taxon>
        <taxon>Dikarya</taxon>
        <taxon>Basidiomycota</taxon>
        <taxon>Agaricomycotina</taxon>
        <taxon>Agaricomycetes</taxon>
        <taxon>Agaricomycetidae</taxon>
        <taxon>Agaricales</taxon>
        <taxon>Marasmiineae</taxon>
        <taxon>Omphalotaceae</taxon>
        <taxon>Lentinula</taxon>
    </lineage>
</organism>
<reference evidence="1" key="1">
    <citation type="submission" date="2022-08" db="EMBL/GenBank/DDBJ databases">
        <authorList>
            <consortium name="DOE Joint Genome Institute"/>
            <person name="Min B."/>
            <person name="Sierra-Patev S."/>
            <person name="Naranjo-Ortiz M."/>
            <person name="Looney B."/>
            <person name="Konkel Z."/>
            <person name="Slot J.C."/>
            <person name="Sakamoto Y."/>
            <person name="Steenwyk J.L."/>
            <person name="Rokas A."/>
            <person name="Carro J."/>
            <person name="Camarero S."/>
            <person name="Ferreira P."/>
            <person name="Molpeceres G."/>
            <person name="Ruiz-duenas F.J."/>
            <person name="Serrano A."/>
            <person name="Henrissat B."/>
            <person name="Drula E."/>
            <person name="Hughes K.W."/>
            <person name="Mata J.L."/>
            <person name="Ishikawa N.K."/>
            <person name="Vargas-Isla R."/>
            <person name="Ushijima S."/>
            <person name="Smith C.A."/>
            <person name="Ahrendt S."/>
            <person name="Andreopoulos W."/>
            <person name="He G."/>
            <person name="LaButti K."/>
            <person name="Lipzen A."/>
            <person name="Ng V."/>
            <person name="Riley R."/>
            <person name="Sandor L."/>
            <person name="Barry K."/>
            <person name="Martinez A.T."/>
            <person name="Xiao Y."/>
            <person name="Gibbons J.G."/>
            <person name="Terashima K."/>
            <person name="Hibbett D.S."/>
            <person name="Grigoriev I.V."/>
        </authorList>
    </citation>
    <scope>NUCLEOTIDE SEQUENCE</scope>
    <source>
        <strain evidence="1">ET3784</strain>
    </source>
</reference>